<sequence>MTPSPLAFGGSHSRMGTRASGRTLSQHSSHSRGRSGPYPPPASPSPAADWTPAKQSRLESLITRLTSSANFALSWVQNPVWLTICDEFLPSFKPPTRRTLTSRLLRDEVKYFRSQAQQQTANAEATLQADGWTGINNHHLIAFMMNVNREVHTVRVLDTSHERKTAPNFLKHIEETLRAVGEDWNC</sequence>
<evidence type="ECO:0000313" key="2">
    <source>
        <dbReference type="EMBL" id="CDO74545.1"/>
    </source>
</evidence>
<dbReference type="Proteomes" id="UP000029665">
    <property type="component" value="Unassembled WGS sequence"/>
</dbReference>
<protein>
    <recommendedName>
        <fullName evidence="4">DUF659 domain-containing protein</fullName>
    </recommendedName>
</protein>
<feature type="region of interest" description="Disordered" evidence="1">
    <location>
        <begin position="1"/>
        <end position="52"/>
    </location>
</feature>
<proteinExistence type="predicted"/>
<reference evidence="2" key="1">
    <citation type="submission" date="2014-01" db="EMBL/GenBank/DDBJ databases">
        <title>The genome of the white-rot fungus Pycnoporus cinnabarinus: a basidiomycete model with a versatile arsenal for lignocellulosic biomass breakdown.</title>
        <authorList>
            <person name="Levasseur A."/>
            <person name="Lomascolo A."/>
            <person name="Ruiz-Duenas F.J."/>
            <person name="Uzan E."/>
            <person name="Piumi F."/>
            <person name="Kues U."/>
            <person name="Ram A.F.J."/>
            <person name="Murat C."/>
            <person name="Haon M."/>
            <person name="Benoit I."/>
            <person name="Arfi Y."/>
            <person name="Chevret D."/>
            <person name="Drula E."/>
            <person name="Kwon M.J."/>
            <person name="Gouret P."/>
            <person name="Lesage-Meessen L."/>
            <person name="Lombard V."/>
            <person name="Mariette J."/>
            <person name="Noirot C."/>
            <person name="Park J."/>
            <person name="Patyshakuliyeva A."/>
            <person name="Wieneger R.A.B."/>
            <person name="Wosten H.A.B."/>
            <person name="Martin F."/>
            <person name="Coutinho P.M."/>
            <person name="de Vries R."/>
            <person name="Martinez A.T."/>
            <person name="Klopp C."/>
            <person name="Pontarotti P."/>
            <person name="Henrissat B."/>
            <person name="Record E."/>
        </authorList>
    </citation>
    <scope>NUCLEOTIDE SEQUENCE [LARGE SCALE GENOMIC DNA]</scope>
    <source>
        <strain evidence="2">BRFM137</strain>
    </source>
</reference>
<accession>A0A060SJF2</accession>
<evidence type="ECO:0000256" key="1">
    <source>
        <dbReference type="SAM" id="MobiDB-lite"/>
    </source>
</evidence>
<keyword evidence="3" id="KW-1185">Reference proteome</keyword>
<evidence type="ECO:0000313" key="3">
    <source>
        <dbReference type="Proteomes" id="UP000029665"/>
    </source>
</evidence>
<dbReference type="EMBL" id="CCBP010000183">
    <property type="protein sequence ID" value="CDO74545.1"/>
    <property type="molecule type" value="Genomic_DNA"/>
</dbReference>
<organism evidence="2 3">
    <name type="scientific">Pycnoporus cinnabarinus</name>
    <name type="common">Cinnabar-red polypore</name>
    <name type="synonym">Trametes cinnabarina</name>
    <dbReference type="NCBI Taxonomy" id="5643"/>
    <lineage>
        <taxon>Eukaryota</taxon>
        <taxon>Fungi</taxon>
        <taxon>Dikarya</taxon>
        <taxon>Basidiomycota</taxon>
        <taxon>Agaricomycotina</taxon>
        <taxon>Agaricomycetes</taxon>
        <taxon>Polyporales</taxon>
        <taxon>Polyporaceae</taxon>
        <taxon>Trametes</taxon>
    </lineage>
</organism>
<evidence type="ECO:0008006" key="4">
    <source>
        <dbReference type="Google" id="ProtNLM"/>
    </source>
</evidence>
<dbReference type="OrthoDB" id="3257713at2759"/>
<dbReference type="OMA" id="WLINTID"/>
<comment type="caution">
    <text evidence="2">The sequence shown here is derived from an EMBL/GenBank/DDBJ whole genome shotgun (WGS) entry which is preliminary data.</text>
</comment>
<dbReference type="AlphaFoldDB" id="A0A060SJF2"/>
<name>A0A060SJF2_PYCCI</name>
<gene>
    <name evidence="2" type="ORF">BN946_scf184632.g2</name>
</gene>
<dbReference type="HOGENOM" id="CLU_1455118_0_0_1"/>
<dbReference type="STRING" id="5643.A0A060SJF2"/>